<dbReference type="GO" id="GO:0009252">
    <property type="term" value="P:peptidoglycan biosynthetic process"/>
    <property type="evidence" value="ECO:0007669"/>
    <property type="project" value="UniProtKB-KW"/>
</dbReference>
<dbReference type="Pfam" id="PF01098">
    <property type="entry name" value="FTSW_RODA_SPOVE"/>
    <property type="match status" value="1"/>
</dbReference>
<evidence type="ECO:0000256" key="4">
    <source>
        <dbReference type="ARBA" id="ARBA00022692"/>
    </source>
</evidence>
<dbReference type="Proteomes" id="UP000321606">
    <property type="component" value="Chromosome"/>
</dbReference>
<comment type="subcellular location">
    <subcellularLocation>
        <location evidence="1">Membrane</location>
        <topology evidence="1">Multi-pass membrane protein</topology>
    </subcellularLocation>
</comment>
<dbReference type="EC" id="2.4.99.28" evidence="14"/>
<feature type="transmembrane region" description="Helical" evidence="16">
    <location>
        <begin position="299"/>
        <end position="320"/>
    </location>
</feature>
<evidence type="ECO:0000256" key="9">
    <source>
        <dbReference type="ARBA" id="ARBA00032370"/>
    </source>
</evidence>
<evidence type="ECO:0000256" key="8">
    <source>
        <dbReference type="ARBA" id="ARBA00023136"/>
    </source>
</evidence>
<keyword evidence="4 16" id="KW-0812">Transmembrane</keyword>
<evidence type="ECO:0000256" key="3">
    <source>
        <dbReference type="ARBA" id="ARBA00022679"/>
    </source>
</evidence>
<feature type="transmembrane region" description="Helical" evidence="16">
    <location>
        <begin position="268"/>
        <end position="292"/>
    </location>
</feature>
<name>A0A510JD71_9FUSO</name>
<feature type="transmembrane region" description="Helical" evidence="16">
    <location>
        <begin position="76"/>
        <end position="93"/>
    </location>
</feature>
<dbReference type="GO" id="GO:0008955">
    <property type="term" value="F:peptidoglycan glycosyltransferase activity"/>
    <property type="evidence" value="ECO:0007669"/>
    <property type="project" value="UniProtKB-EC"/>
</dbReference>
<feature type="transmembrane region" description="Helical" evidence="16">
    <location>
        <begin position="332"/>
        <end position="354"/>
    </location>
</feature>
<dbReference type="KEGG" id="lgo:JCM16774_2218"/>
<feature type="transmembrane region" description="Helical" evidence="16">
    <location>
        <begin position="185"/>
        <end position="205"/>
    </location>
</feature>
<evidence type="ECO:0000313" key="18">
    <source>
        <dbReference type="Proteomes" id="UP000321606"/>
    </source>
</evidence>
<keyword evidence="2" id="KW-0328">Glycosyltransferase</keyword>
<dbReference type="GO" id="GO:0032153">
    <property type="term" value="C:cell division site"/>
    <property type="evidence" value="ECO:0007669"/>
    <property type="project" value="TreeGrafter"/>
</dbReference>
<evidence type="ECO:0000256" key="2">
    <source>
        <dbReference type="ARBA" id="ARBA00022676"/>
    </source>
</evidence>
<comment type="catalytic activity">
    <reaction evidence="15">
        <text>[GlcNAc-(1-&gt;4)-Mur2Ac(oyl-L-Ala-gamma-D-Glu-L-Lys-D-Ala-D-Ala)](n)-di-trans,octa-cis-undecaprenyl diphosphate + beta-D-GlcNAc-(1-&gt;4)-Mur2Ac(oyl-L-Ala-gamma-D-Glu-L-Lys-D-Ala-D-Ala)-di-trans,octa-cis-undecaprenyl diphosphate = [GlcNAc-(1-&gt;4)-Mur2Ac(oyl-L-Ala-gamma-D-Glu-L-Lys-D-Ala-D-Ala)](n+1)-di-trans,octa-cis-undecaprenyl diphosphate + di-trans,octa-cis-undecaprenyl diphosphate + H(+)</text>
        <dbReference type="Rhea" id="RHEA:23708"/>
        <dbReference type="Rhea" id="RHEA-COMP:9602"/>
        <dbReference type="Rhea" id="RHEA-COMP:9603"/>
        <dbReference type="ChEBI" id="CHEBI:15378"/>
        <dbReference type="ChEBI" id="CHEBI:58405"/>
        <dbReference type="ChEBI" id="CHEBI:60033"/>
        <dbReference type="ChEBI" id="CHEBI:78435"/>
        <dbReference type="EC" id="2.4.99.28"/>
    </reaction>
</comment>
<evidence type="ECO:0000256" key="15">
    <source>
        <dbReference type="ARBA" id="ARBA00049902"/>
    </source>
</evidence>
<evidence type="ECO:0000256" key="11">
    <source>
        <dbReference type="ARBA" id="ARBA00038053"/>
    </source>
</evidence>
<keyword evidence="6" id="KW-0573">Peptidoglycan synthesis</keyword>
<dbReference type="AlphaFoldDB" id="A0A510JD71"/>
<feature type="transmembrane region" description="Helical" evidence="16">
    <location>
        <begin position="7"/>
        <end position="29"/>
    </location>
</feature>
<protein>
    <recommendedName>
        <fullName evidence="12">Probable peptidoglycan glycosyltransferase FtsW</fullName>
        <ecNumber evidence="14">2.4.99.28</ecNumber>
    </recommendedName>
    <alternativeName>
        <fullName evidence="13">Cell division protein FtsW</fullName>
    </alternativeName>
    <alternativeName>
        <fullName evidence="10">Cell wall polymerase</fullName>
    </alternativeName>
    <alternativeName>
        <fullName evidence="9">Peptidoglycan polymerase</fullName>
    </alternativeName>
</protein>
<evidence type="ECO:0000256" key="13">
    <source>
        <dbReference type="ARBA" id="ARBA00041418"/>
    </source>
</evidence>
<reference evidence="17 18" key="1">
    <citation type="submission" date="2019-07" db="EMBL/GenBank/DDBJ databases">
        <title>Complete Genome Sequence of Leptotrichia goodfellowii Strain JCM 16774.</title>
        <authorList>
            <person name="Watanabe S."/>
            <person name="Cui L."/>
        </authorList>
    </citation>
    <scope>NUCLEOTIDE SEQUENCE [LARGE SCALE GENOMIC DNA]</scope>
    <source>
        <strain evidence="17 18">JCM16774</strain>
    </source>
</reference>
<dbReference type="PANTHER" id="PTHR30474">
    <property type="entry name" value="CELL CYCLE PROTEIN"/>
    <property type="match status" value="1"/>
</dbReference>
<organism evidence="17 18">
    <name type="scientific">Pseudoleptotrichia goodfellowii</name>
    <dbReference type="NCBI Taxonomy" id="157692"/>
    <lineage>
        <taxon>Bacteria</taxon>
        <taxon>Fusobacteriati</taxon>
        <taxon>Fusobacteriota</taxon>
        <taxon>Fusobacteriia</taxon>
        <taxon>Fusobacteriales</taxon>
        <taxon>Leptotrichiaceae</taxon>
        <taxon>Pseudoleptotrichia</taxon>
    </lineage>
</organism>
<proteinExistence type="inferred from homology"/>
<dbReference type="InterPro" id="IPR001182">
    <property type="entry name" value="FtsW/RodA"/>
</dbReference>
<evidence type="ECO:0000256" key="16">
    <source>
        <dbReference type="SAM" id="Phobius"/>
    </source>
</evidence>
<dbReference type="GO" id="GO:0015648">
    <property type="term" value="F:lipid-linked peptidoglycan transporter activity"/>
    <property type="evidence" value="ECO:0007669"/>
    <property type="project" value="TreeGrafter"/>
</dbReference>
<evidence type="ECO:0000256" key="5">
    <source>
        <dbReference type="ARBA" id="ARBA00022960"/>
    </source>
</evidence>
<dbReference type="GO" id="GO:0008360">
    <property type="term" value="P:regulation of cell shape"/>
    <property type="evidence" value="ECO:0007669"/>
    <property type="project" value="UniProtKB-KW"/>
</dbReference>
<feature type="transmembrane region" description="Helical" evidence="16">
    <location>
        <begin position="49"/>
        <end position="67"/>
    </location>
</feature>
<accession>A0A510JD71</accession>
<evidence type="ECO:0000256" key="6">
    <source>
        <dbReference type="ARBA" id="ARBA00022984"/>
    </source>
</evidence>
<dbReference type="STRING" id="714315.GCA_000516535_02213"/>
<feature type="transmembrane region" description="Helical" evidence="16">
    <location>
        <begin position="113"/>
        <end position="130"/>
    </location>
</feature>
<dbReference type="RefSeq" id="WP_026738320.1">
    <property type="nucleotide sequence ID" value="NZ_AP019822.1"/>
</dbReference>
<keyword evidence="5" id="KW-0133">Cell shape</keyword>
<evidence type="ECO:0000256" key="7">
    <source>
        <dbReference type="ARBA" id="ARBA00022989"/>
    </source>
</evidence>
<evidence type="ECO:0000256" key="14">
    <source>
        <dbReference type="ARBA" id="ARBA00044770"/>
    </source>
</evidence>
<evidence type="ECO:0000256" key="10">
    <source>
        <dbReference type="ARBA" id="ARBA00033270"/>
    </source>
</evidence>
<gene>
    <name evidence="17" type="primary">spoVE</name>
    <name evidence="17" type="ORF">JCM16774_2218</name>
</gene>
<dbReference type="GO" id="GO:0051301">
    <property type="term" value="P:cell division"/>
    <property type="evidence" value="ECO:0007669"/>
    <property type="project" value="InterPro"/>
</dbReference>
<dbReference type="PANTHER" id="PTHR30474:SF2">
    <property type="entry name" value="PEPTIDOGLYCAN GLYCOSYLTRANSFERASE FTSW-RELATED"/>
    <property type="match status" value="1"/>
</dbReference>
<evidence type="ECO:0000256" key="12">
    <source>
        <dbReference type="ARBA" id="ARBA00041185"/>
    </source>
</evidence>
<keyword evidence="3" id="KW-0808">Transferase</keyword>
<evidence type="ECO:0000256" key="1">
    <source>
        <dbReference type="ARBA" id="ARBA00004141"/>
    </source>
</evidence>
<dbReference type="OrthoDB" id="9812661at2"/>
<evidence type="ECO:0000313" key="17">
    <source>
        <dbReference type="EMBL" id="BBM37259.1"/>
    </source>
</evidence>
<keyword evidence="8 16" id="KW-0472">Membrane</keyword>
<sequence>MKNRKILGTTLIIIMIILAGLSIAMIASVSFPRGLKEYNSHYYFLKRQLMWLGLGSISFLFTANFNYKKYKQARGILYAVQFLFLIGVLVIGKEANGAKRWIKMGMFSIQPSEFAKLVIIIYLAGLIDFLKKKREKSLGILFMTMIPLMLYAFMILLEKSFSSTVQVTLIGLTMIFISGVKMEHFISVLLMLVTLGAGSILSMPYRLKRLLGHLENSDEVYQLKQSLIAIGSGKLIGKFYGNGLQKYFYLPEIHTDYIFSGYAEETGFIGSILLILLYVALLAVILITVIRIKDMYAKYLLIGILSMFSLQIIGNLSVVLGLVPSTGIPLPILSYGGSTTIVTMAALGIVYNIIRALYKQEIEEEIQ</sequence>
<comment type="similarity">
    <text evidence="11">Belongs to the SEDS family. FtsW subfamily.</text>
</comment>
<dbReference type="EMBL" id="AP019822">
    <property type="protein sequence ID" value="BBM37259.1"/>
    <property type="molecule type" value="Genomic_DNA"/>
</dbReference>
<keyword evidence="7 16" id="KW-1133">Transmembrane helix</keyword>
<feature type="transmembrane region" description="Helical" evidence="16">
    <location>
        <begin position="137"/>
        <end position="157"/>
    </location>
</feature>
<dbReference type="GO" id="GO:0005886">
    <property type="term" value="C:plasma membrane"/>
    <property type="evidence" value="ECO:0007669"/>
    <property type="project" value="TreeGrafter"/>
</dbReference>
<feature type="transmembrane region" description="Helical" evidence="16">
    <location>
        <begin position="163"/>
        <end position="180"/>
    </location>
</feature>